<sequence>RIEFLDSLLKLRQACCDPRLVKVEHAQQIKSSAKLDFLIDIVPEMVEEGRRILIFSLFAQILGLIEEALLESGIDFVKLSGQTRNRSEVIEKF</sequence>
<name>A0ABU9HGJ0_9GAMM</name>
<dbReference type="Proteomes" id="UP001366060">
    <property type="component" value="Unassembled WGS sequence"/>
</dbReference>
<reference evidence="1 2" key="1">
    <citation type="submission" date="2024-02" db="EMBL/GenBank/DDBJ databases">
        <title>Bacteria isolated from the canopy kelp, Nereocystis luetkeana.</title>
        <authorList>
            <person name="Pfister C.A."/>
            <person name="Younker I.T."/>
            <person name="Light S.H."/>
        </authorList>
    </citation>
    <scope>NUCLEOTIDE SEQUENCE [LARGE SCALE GENOMIC DNA]</scope>
    <source>
        <strain evidence="1 2">TI.2.07</strain>
    </source>
</reference>
<evidence type="ECO:0000313" key="2">
    <source>
        <dbReference type="Proteomes" id="UP001366060"/>
    </source>
</evidence>
<keyword evidence="2" id="KW-1185">Reference proteome</keyword>
<dbReference type="InterPro" id="IPR027417">
    <property type="entry name" value="P-loop_NTPase"/>
</dbReference>
<proteinExistence type="predicted"/>
<evidence type="ECO:0008006" key="3">
    <source>
        <dbReference type="Google" id="ProtNLM"/>
    </source>
</evidence>
<feature type="non-terminal residue" evidence="1">
    <location>
        <position position="93"/>
    </location>
</feature>
<comment type="caution">
    <text evidence="1">The sequence shown here is derived from an EMBL/GenBank/DDBJ whole genome shotgun (WGS) entry which is preliminary data.</text>
</comment>
<protein>
    <recommendedName>
        <fullName evidence="3">Helicase C-terminal domain-containing protein</fullName>
    </recommendedName>
</protein>
<dbReference type="SUPFAM" id="SSF52540">
    <property type="entry name" value="P-loop containing nucleoside triphosphate hydrolases"/>
    <property type="match status" value="1"/>
</dbReference>
<organism evidence="1 2">
    <name type="scientific">Psychromonas arctica</name>
    <dbReference type="NCBI Taxonomy" id="168275"/>
    <lineage>
        <taxon>Bacteria</taxon>
        <taxon>Pseudomonadati</taxon>
        <taxon>Pseudomonadota</taxon>
        <taxon>Gammaproteobacteria</taxon>
        <taxon>Alteromonadales</taxon>
        <taxon>Psychromonadaceae</taxon>
        <taxon>Psychromonas</taxon>
    </lineage>
</organism>
<dbReference type="PANTHER" id="PTHR10799">
    <property type="entry name" value="SNF2/RAD54 HELICASE FAMILY"/>
    <property type="match status" value="1"/>
</dbReference>
<feature type="non-terminal residue" evidence="1">
    <location>
        <position position="1"/>
    </location>
</feature>
<dbReference type="Gene3D" id="3.40.50.300">
    <property type="entry name" value="P-loop containing nucleotide triphosphate hydrolases"/>
    <property type="match status" value="1"/>
</dbReference>
<gene>
    <name evidence="1" type="ORF">V6255_18045</name>
</gene>
<evidence type="ECO:0000313" key="1">
    <source>
        <dbReference type="EMBL" id="MEL0661021.1"/>
    </source>
</evidence>
<dbReference type="RefSeq" id="WP_341629381.1">
    <property type="nucleotide sequence ID" value="NZ_JBAKBA010000125.1"/>
</dbReference>
<accession>A0ABU9HGJ0</accession>
<dbReference type="EMBL" id="JBAKBA010000125">
    <property type="protein sequence ID" value="MEL0661021.1"/>
    <property type="molecule type" value="Genomic_DNA"/>
</dbReference>